<proteinExistence type="predicted"/>
<keyword evidence="3" id="KW-1185">Reference proteome</keyword>
<reference evidence="2" key="1">
    <citation type="submission" date="2016-10" db="EMBL/GenBank/DDBJ databases">
        <authorList>
            <person name="Benchimol M."/>
            <person name="Almeida L.G."/>
            <person name="Vasconcelos A.T."/>
            <person name="Perreira-Neves A."/>
            <person name="Rosa I.A."/>
            <person name="Tasca T."/>
            <person name="Bogo M.R."/>
            <person name="de Souza W."/>
        </authorList>
    </citation>
    <scope>NUCLEOTIDE SEQUENCE [LARGE SCALE GENOMIC DNA]</scope>
    <source>
        <strain evidence="2">K</strain>
    </source>
</reference>
<dbReference type="SUPFAM" id="SSF48371">
    <property type="entry name" value="ARM repeat"/>
    <property type="match status" value="1"/>
</dbReference>
<evidence type="ECO:0000256" key="1">
    <source>
        <dbReference type="SAM" id="MobiDB-lite"/>
    </source>
</evidence>
<dbReference type="GeneID" id="94827952"/>
<feature type="region of interest" description="Disordered" evidence="1">
    <location>
        <begin position="1336"/>
        <end position="1359"/>
    </location>
</feature>
<evidence type="ECO:0000313" key="2">
    <source>
        <dbReference type="EMBL" id="OHT03451.1"/>
    </source>
</evidence>
<comment type="caution">
    <text evidence="2">The sequence shown here is derived from an EMBL/GenBank/DDBJ whole genome shotgun (WGS) entry which is preliminary data.</text>
</comment>
<name>A0A1J4JWS0_9EUKA</name>
<dbReference type="Proteomes" id="UP000179807">
    <property type="component" value="Unassembled WGS sequence"/>
</dbReference>
<dbReference type="RefSeq" id="XP_068356587.1">
    <property type="nucleotide sequence ID" value="XM_068493248.1"/>
</dbReference>
<organism evidence="2 3">
    <name type="scientific">Tritrichomonas foetus</name>
    <dbReference type="NCBI Taxonomy" id="1144522"/>
    <lineage>
        <taxon>Eukaryota</taxon>
        <taxon>Metamonada</taxon>
        <taxon>Parabasalia</taxon>
        <taxon>Tritrichomonadida</taxon>
        <taxon>Tritrichomonadidae</taxon>
        <taxon>Tritrichomonas</taxon>
    </lineage>
</organism>
<feature type="compositionally biased region" description="Polar residues" evidence="1">
    <location>
        <begin position="1346"/>
        <end position="1358"/>
    </location>
</feature>
<dbReference type="VEuPathDB" id="TrichDB:TRFO_06698"/>
<evidence type="ECO:0000313" key="3">
    <source>
        <dbReference type="Proteomes" id="UP000179807"/>
    </source>
</evidence>
<sequence length="1468" mass="166532">MSEQHQSGNQLKNKLQETAIKTILLNAPPEGLNSKNIQLFKLLIRDKSSISAVMSFFTTPHPISLVSSILNILYDFFSTSFNPSENYSDSELNDIFLILLECVNKQVPSSNNKIDIHILTFIDSISKLAFLFSTNISQYLSNLPANLHQVAFLLTILSFFDDVSQFNQQIQPIILTKPSLTTLTFAILKLLAKHEKIENAPAVKTVISFYKSLPENEISSYAIPTVLKVIDQRLQSNALKEIPPFISYLIRRVKKDVEHLPNVCDFIDKVLEFPDSIPLIKPLNEDIILLFISNAQATDIEINDNVRDPLTCGNSVIVKSFLNYINKLSLPPLETLTQMRDTSIGMLILAYAITDSSENEFQTQEIDTFLAPLINQNKLIMSPAYQFLIRICGVCANRFSSKLSLKILVSALATGSKVAYEYLINDTISFEFIFPEIVNGFKPGRIDTLYIQALQSLLQVNLPTLPDQPPPLDTDSTFSDSNFDCISEFAQLKSIESDDEMIPGAPTTTTTLFCNVISSVSDFPELMPLLGPSAASLNNQFSVEFLSNIQISKHKGSKLEILAAYSNSIEILDLELIHSLALTFLMILPGQSMLFLAISLQRLPRHIILSALQKAVPYANTSPDLFGRMVALIAHSHPDIAISYIDAFITNSVTRKRVFFIFKTSETSENTLVVVFKTIGYCSAFIDSSFFISDFLPFATSFMNKHLTTQPKNSDVAHAALFAIRKMCFHIYQWQEVQMDQVFPFKDFLVTYVTNHLKEQVERNNSGISYDETQHSSILSTLASLVRLRPIRAGDRYESALEYTAELVRNSSEKVFSSVLKAAQQLYLVLMESNPSIFVFINISLPMFPNFLHHKEWSRICEVMHDICNYCKTIKINQGNSDLTKLISNINTLIVNTLPLICSEQYGRLASNIIHDLIVLQCSIRNQIVSMPKAHSPKPIEFRENMTGNDLCKIVCHYLSKNLMTSQTFEIITELLEKFTDPLLLPIHHEGIALTIKYLLEIKGIEEFRFDTKIITGLIEMSDDKNEDVISVFMDIIDLISQMRLYSVLSVLVSQTKLEFQDGMFEKIINRIIRNKKSAEALASYLADNMISDDVSERFLWFARKTIPMLGNVINDADNEIWAQLFIGIIRQNESIESPMFRALFNDHEFHNLSDYAKKAADEHPLALQLILSGFPEKPTEYTKQFSLAFAACSLEMSHSFLNYALKNLTADDLDDLSQIFEKIDSEVWDDLSESFILLLINCIMGNSKSCPIKYVVSFLTNASIDSVKLFWDSFAMKAMEDLPKFSQVLLDISQFVEIDIESLVPIIPSLIVFSSNDEIIFKLIQKLNQQLEQSSHPTKGKNYQLKENSTSIKNPNENESDQLQHEFHAEIENNEYLNDKEIEWKHVTMKLLGNKVFESSKDEFLNRFMEMMNRNQFTSQCISSVSTLIEKADKSNSNFIEMLINQMPNVEEKDQMQIAALVQTVIN</sequence>
<dbReference type="OrthoDB" id="10609736at2759"/>
<gene>
    <name evidence="2" type="ORF">TRFO_06698</name>
</gene>
<protein>
    <submittedName>
        <fullName evidence="2">Uncharacterized protein</fullName>
    </submittedName>
</protein>
<dbReference type="EMBL" id="MLAK01000827">
    <property type="protein sequence ID" value="OHT03451.1"/>
    <property type="molecule type" value="Genomic_DNA"/>
</dbReference>
<dbReference type="InterPro" id="IPR016024">
    <property type="entry name" value="ARM-type_fold"/>
</dbReference>
<accession>A0A1J4JWS0</accession>